<evidence type="ECO:0000313" key="1">
    <source>
        <dbReference type="EMBL" id="KAJ9603414.1"/>
    </source>
</evidence>
<comment type="caution">
    <text evidence="1">The sequence shown here is derived from an EMBL/GenBank/DDBJ whole genome shotgun (WGS) entry which is preliminary data.</text>
</comment>
<protein>
    <submittedName>
        <fullName evidence="1">Uncharacterized protein</fullName>
    </submittedName>
</protein>
<organism evidence="1 2">
    <name type="scientific">Cladophialophora chaetospira</name>
    <dbReference type="NCBI Taxonomy" id="386627"/>
    <lineage>
        <taxon>Eukaryota</taxon>
        <taxon>Fungi</taxon>
        <taxon>Dikarya</taxon>
        <taxon>Ascomycota</taxon>
        <taxon>Pezizomycotina</taxon>
        <taxon>Eurotiomycetes</taxon>
        <taxon>Chaetothyriomycetidae</taxon>
        <taxon>Chaetothyriales</taxon>
        <taxon>Herpotrichiellaceae</taxon>
        <taxon>Cladophialophora</taxon>
    </lineage>
</organism>
<reference evidence="1" key="1">
    <citation type="submission" date="2022-10" db="EMBL/GenBank/DDBJ databases">
        <title>Culturing micro-colonial fungi from biological soil crusts in the Mojave desert and describing Neophaeococcomyces mojavensis, and introducing the new genera and species Taxawa tesnikishii.</title>
        <authorList>
            <person name="Kurbessoian T."/>
            <person name="Stajich J.E."/>
        </authorList>
    </citation>
    <scope>NUCLEOTIDE SEQUENCE</scope>
    <source>
        <strain evidence="1">TK_41</strain>
    </source>
</reference>
<keyword evidence="2" id="KW-1185">Reference proteome</keyword>
<accession>A0AA38WYE5</accession>
<name>A0AA38WYE5_9EURO</name>
<dbReference type="EMBL" id="JAPDRK010000022">
    <property type="protein sequence ID" value="KAJ9603414.1"/>
    <property type="molecule type" value="Genomic_DNA"/>
</dbReference>
<dbReference type="AlphaFoldDB" id="A0AA38WYE5"/>
<sequence length="97" mass="11209">MDSPPANQPTDKVKSLQDLSAAKVLEALREDDDAVQTFTSFDAAERQVLFSHLWQEFKRLMDVENKYKDIDRRISNWSTLRMLPLRLGRLDLIQCGA</sequence>
<gene>
    <name evidence="1" type="ORF">H2200_012192</name>
</gene>
<dbReference type="Proteomes" id="UP001172673">
    <property type="component" value="Unassembled WGS sequence"/>
</dbReference>
<proteinExistence type="predicted"/>
<evidence type="ECO:0000313" key="2">
    <source>
        <dbReference type="Proteomes" id="UP001172673"/>
    </source>
</evidence>